<evidence type="ECO:0000313" key="10">
    <source>
        <dbReference type="Proteomes" id="UP000176204"/>
    </source>
</evidence>
<dbReference type="GO" id="GO:0016020">
    <property type="term" value="C:membrane"/>
    <property type="evidence" value="ECO:0007669"/>
    <property type="project" value="UniProtKB-SubCell"/>
</dbReference>
<evidence type="ECO:0000256" key="7">
    <source>
        <dbReference type="SAM" id="Phobius"/>
    </source>
</evidence>
<name>A0A1H6LT54_9BACT</name>
<gene>
    <name evidence="9" type="ORF">PYTT_1414</name>
</gene>
<evidence type="ECO:0000256" key="3">
    <source>
        <dbReference type="ARBA" id="ARBA00022679"/>
    </source>
</evidence>
<evidence type="ECO:0000313" key="9">
    <source>
        <dbReference type="EMBL" id="SEH87987.1"/>
    </source>
</evidence>
<evidence type="ECO:0000256" key="5">
    <source>
        <dbReference type="ARBA" id="ARBA00022989"/>
    </source>
</evidence>
<dbReference type="InterPro" id="IPR003362">
    <property type="entry name" value="Bact_transf"/>
</dbReference>
<evidence type="ECO:0000256" key="6">
    <source>
        <dbReference type="ARBA" id="ARBA00023136"/>
    </source>
</evidence>
<dbReference type="EMBL" id="LT629973">
    <property type="protein sequence ID" value="SEH87987.1"/>
    <property type="molecule type" value="Genomic_DNA"/>
</dbReference>
<feature type="transmembrane region" description="Helical" evidence="7">
    <location>
        <begin position="117"/>
        <end position="134"/>
    </location>
</feature>
<keyword evidence="5 7" id="KW-1133">Transmembrane helix</keyword>
<keyword evidence="4 7" id="KW-0812">Transmembrane</keyword>
<feature type="domain" description="Bacterial sugar transferase" evidence="8">
    <location>
        <begin position="270"/>
        <end position="462"/>
    </location>
</feature>
<feature type="transmembrane region" description="Helical" evidence="7">
    <location>
        <begin position="276"/>
        <end position="296"/>
    </location>
</feature>
<keyword evidence="6 7" id="KW-0472">Membrane</keyword>
<dbReference type="NCBIfam" id="TIGR03025">
    <property type="entry name" value="EPS_sugtrans"/>
    <property type="match status" value="1"/>
</dbReference>
<protein>
    <submittedName>
        <fullName evidence="9">Eps sugtrans: exopolysaccharide biosynthesis polyprenyl glycosylphosphotransferase</fullName>
    </submittedName>
</protein>
<dbReference type="AlphaFoldDB" id="A0A1H6LT54"/>
<sequence length="468" mass="54272">MTKDSSFYIRFFKVLDMGLVALSIWVSCHLVVLLAPLFHWEGVFYPDAFDWAPWKVWTVVVAVPLILERYGFYRKRNLQRPARAVQQLCKFMVCVGVLLSLYLLWLQSIDLNVKRLLWVGCALVPIVLFVRYYLCYRYMTREHADAEQLTSVVLMGKHSKQMAMWESLPDDWRKSFNVVGVYDPDMMTLDEFEQLIVVHSVEQVVVFGKLAEAMLTREACELCDLQGIDVCLCVDNLSATEKMPRYETVGNKGFLIFRNAPVLSWQMFFKNVLDKVGALCLLLVSSPLWLIAIIGIKVSDPKGPVFYKQKRSGLYGKPFNMWKFRSMYVDAEQRLEEVKREYGNDMSGPIFKLKNDPRIFRFGSFIRKTSIDELPQLFNVLTGDMSLVGPRPLPVYETAALPNIKDRRRMSVKPGLTCYWQIEGRSSTTDFDQLIAKDLKYVDTWSFWLDIRLLLRTIPAVLFRRGAE</sequence>
<evidence type="ECO:0000256" key="2">
    <source>
        <dbReference type="ARBA" id="ARBA00006464"/>
    </source>
</evidence>
<comment type="subcellular location">
    <subcellularLocation>
        <location evidence="1">Membrane</location>
        <topology evidence="1">Multi-pass membrane protein</topology>
    </subcellularLocation>
</comment>
<comment type="similarity">
    <text evidence="2">Belongs to the bacterial sugar transferase family.</text>
</comment>
<feature type="transmembrane region" description="Helical" evidence="7">
    <location>
        <begin position="88"/>
        <end position="105"/>
    </location>
</feature>
<evidence type="ECO:0000256" key="4">
    <source>
        <dbReference type="ARBA" id="ARBA00022692"/>
    </source>
</evidence>
<keyword evidence="10" id="KW-1185">Reference proteome</keyword>
<proteinExistence type="inferred from homology"/>
<feature type="transmembrane region" description="Helical" evidence="7">
    <location>
        <begin position="51"/>
        <end position="67"/>
    </location>
</feature>
<dbReference type="KEGG" id="agl:PYTT_1414"/>
<dbReference type="RefSeq" id="WP_067771674.1">
    <property type="nucleotide sequence ID" value="NZ_JACVVN010000009.1"/>
</dbReference>
<dbReference type="GO" id="GO:0016780">
    <property type="term" value="F:phosphotransferase activity, for other substituted phosphate groups"/>
    <property type="evidence" value="ECO:0007669"/>
    <property type="project" value="TreeGrafter"/>
</dbReference>
<dbReference type="PROSITE" id="PS51257">
    <property type="entry name" value="PROKAR_LIPOPROTEIN"/>
    <property type="match status" value="1"/>
</dbReference>
<dbReference type="Proteomes" id="UP000176204">
    <property type="component" value="Chromosome I"/>
</dbReference>
<dbReference type="PANTHER" id="PTHR30576:SF10">
    <property type="entry name" value="SLL5057 PROTEIN"/>
    <property type="match status" value="1"/>
</dbReference>
<feature type="transmembrane region" description="Helical" evidence="7">
    <location>
        <begin position="12"/>
        <end position="39"/>
    </location>
</feature>
<reference evidence="10" key="1">
    <citation type="submission" date="2016-09" db="EMBL/GenBank/DDBJ databases">
        <authorList>
            <person name="Koehorst J."/>
        </authorList>
    </citation>
    <scope>NUCLEOTIDE SEQUENCE [LARGE SCALE GENOMIC DNA]</scope>
</reference>
<evidence type="ECO:0000259" key="8">
    <source>
        <dbReference type="Pfam" id="PF02397"/>
    </source>
</evidence>
<organism evidence="9 10">
    <name type="scientific">Akkermansia glycaniphila</name>
    <dbReference type="NCBI Taxonomy" id="1679444"/>
    <lineage>
        <taxon>Bacteria</taxon>
        <taxon>Pseudomonadati</taxon>
        <taxon>Verrucomicrobiota</taxon>
        <taxon>Verrucomicrobiia</taxon>
        <taxon>Verrucomicrobiales</taxon>
        <taxon>Akkermansiaceae</taxon>
        <taxon>Akkermansia</taxon>
    </lineage>
</organism>
<dbReference type="STRING" id="1679444.PYTT_1414"/>
<evidence type="ECO:0000256" key="1">
    <source>
        <dbReference type="ARBA" id="ARBA00004141"/>
    </source>
</evidence>
<accession>A0A1H6LT54</accession>
<dbReference type="Pfam" id="PF02397">
    <property type="entry name" value="Bac_transf"/>
    <property type="match status" value="1"/>
</dbReference>
<dbReference type="PANTHER" id="PTHR30576">
    <property type="entry name" value="COLANIC BIOSYNTHESIS UDP-GLUCOSE LIPID CARRIER TRANSFERASE"/>
    <property type="match status" value="1"/>
</dbReference>
<dbReference type="InterPro" id="IPR017475">
    <property type="entry name" value="EPS_sugar_tfrase"/>
</dbReference>
<keyword evidence="3 9" id="KW-0808">Transferase</keyword>